<dbReference type="EMBL" id="JAUTXU010000003">
    <property type="protein sequence ID" value="KAK3725070.1"/>
    <property type="molecule type" value="Genomic_DNA"/>
</dbReference>
<protein>
    <submittedName>
        <fullName evidence="1">Uncharacterized protein</fullName>
    </submittedName>
</protein>
<proteinExistence type="predicted"/>
<evidence type="ECO:0000313" key="1">
    <source>
        <dbReference type="EMBL" id="KAK3725070.1"/>
    </source>
</evidence>
<comment type="caution">
    <text evidence="1">The sequence shown here is derived from an EMBL/GenBank/DDBJ whole genome shotgun (WGS) entry which is preliminary data.</text>
</comment>
<evidence type="ECO:0000313" key="2">
    <source>
        <dbReference type="Proteomes" id="UP001281147"/>
    </source>
</evidence>
<organism evidence="1 2">
    <name type="scientific">Vermiconidia calcicola</name>
    <dbReference type="NCBI Taxonomy" id="1690605"/>
    <lineage>
        <taxon>Eukaryota</taxon>
        <taxon>Fungi</taxon>
        <taxon>Dikarya</taxon>
        <taxon>Ascomycota</taxon>
        <taxon>Pezizomycotina</taxon>
        <taxon>Dothideomycetes</taxon>
        <taxon>Dothideomycetidae</taxon>
        <taxon>Mycosphaerellales</taxon>
        <taxon>Extremaceae</taxon>
        <taxon>Vermiconidia</taxon>
    </lineage>
</organism>
<accession>A0ACC3NYZ5</accession>
<sequence>MNNVWTAIAFSAPCATRYAPRKPLLQLFNGYTRNQSTKAFQLTSCRRRDWSSGLRSTSRGEYAREWRSCYTTSAVLSSKSRTKQKQLKAVPKHTKPAPAPAQKVAPANDSKLESAPIVASHTEGAPEAEEPLTWRDYDPEGGMPLPEGERTQPQINSIFGSEELDADTGNYILSVMQWRRMSGALIDKGLDFAKDSGVSREQALRGLEYVRTLDPGFEEQAAGQTWAEEESLRLQEEIQERAFKLRLYKREEGPEEAPPEMANEPDQGTEYGRDRNQDSALIRLREANKARNQREEGERITAQERAETAALQRHRGPLQLAGGVQPPTELQITPSGGISITRPQQKAWLQPVERKPWVKYYEERAQIIKDNSIPQLSLLRRLGPSLLMLLTVLGLCIFLSDNYTPPPKSARMWPDTPPAIATLAGITGILTLSFIASRLPPLWRTYSKYFCIVPAYPYSLSLIGGIFRHDTVSHLLTNTASLWLFGLLLHEDVGRGTFLSMFIFCGAFGGYTSLVYNIFRSNWTAYMFGSSGAVLGVLAAACALRPNGTIRVWGNDVPIAAWVFLLLYGTAEAVAAVRMRRSHIDHAGHLGGMVAGFAAALWVKRRAAQQNPGGEMRAVPPGEEGKLLEAVVAAS</sequence>
<dbReference type="Proteomes" id="UP001281147">
    <property type="component" value="Unassembled WGS sequence"/>
</dbReference>
<reference evidence="1" key="1">
    <citation type="submission" date="2023-07" db="EMBL/GenBank/DDBJ databases">
        <title>Black Yeasts Isolated from many extreme environments.</title>
        <authorList>
            <person name="Coleine C."/>
            <person name="Stajich J.E."/>
            <person name="Selbmann L."/>
        </authorList>
    </citation>
    <scope>NUCLEOTIDE SEQUENCE</scope>
    <source>
        <strain evidence="1">CCFEE 5714</strain>
    </source>
</reference>
<gene>
    <name evidence="1" type="ORF">LTR37_000580</name>
</gene>
<keyword evidence="2" id="KW-1185">Reference proteome</keyword>
<name>A0ACC3NYZ5_9PEZI</name>